<dbReference type="InterPro" id="IPR000194">
    <property type="entry name" value="ATPase_F1/V1/A1_a/bsu_nucl-bd"/>
</dbReference>
<evidence type="ECO:0000256" key="4">
    <source>
        <dbReference type="ARBA" id="ARBA00020580"/>
    </source>
</evidence>
<dbReference type="Gene3D" id="3.40.50.12240">
    <property type="match status" value="1"/>
</dbReference>
<keyword evidence="12" id="KW-1278">Translocase</keyword>
<comment type="function">
    <text evidence="16">Probable catalytic subunit of a protein translocase for flagellum-specific export, or a proton translocase involved in local circuits at the flagellum. May be involved in a specialized protein export pathway that proceeds without signal peptide cleavage.</text>
</comment>
<dbReference type="PANTHER" id="PTHR15184">
    <property type="entry name" value="ATP SYNTHASE"/>
    <property type="match status" value="1"/>
</dbReference>
<dbReference type="EC" id="7.1.2.2" evidence="3"/>
<keyword evidence="7" id="KW-0547">Nucleotide-binding</keyword>
<dbReference type="GO" id="GO:0044781">
    <property type="term" value="P:bacterial-type flagellum organization"/>
    <property type="evidence" value="ECO:0007669"/>
    <property type="project" value="UniProtKB-KW"/>
</dbReference>
<evidence type="ECO:0000256" key="2">
    <source>
        <dbReference type="ARBA" id="ARBA00008936"/>
    </source>
</evidence>
<evidence type="ECO:0000256" key="15">
    <source>
        <dbReference type="ARBA" id="ARBA00023310"/>
    </source>
</evidence>
<evidence type="ECO:0000313" key="18">
    <source>
        <dbReference type="EMBL" id="ANZ22321.1"/>
    </source>
</evidence>
<evidence type="ECO:0000256" key="11">
    <source>
        <dbReference type="ARBA" id="ARBA00022927"/>
    </source>
</evidence>
<evidence type="ECO:0000256" key="7">
    <source>
        <dbReference type="ARBA" id="ARBA00022741"/>
    </source>
</evidence>
<dbReference type="OrthoDB" id="9148544at2"/>
<feature type="domain" description="AAA+ ATPase" evidence="17">
    <location>
        <begin position="175"/>
        <end position="387"/>
    </location>
</feature>
<name>A0A1B2H7W7_BUCDN</name>
<dbReference type="GO" id="GO:0005737">
    <property type="term" value="C:cytoplasm"/>
    <property type="evidence" value="ECO:0007669"/>
    <property type="project" value="UniProtKB-SubCell"/>
</dbReference>
<comment type="subcellular location">
    <subcellularLocation>
        <location evidence="1">Cytoplasm</location>
    </subcellularLocation>
</comment>
<keyword evidence="18" id="KW-0966">Cell projection</keyword>
<dbReference type="Pfam" id="PF18269">
    <property type="entry name" value="T3SS_ATPase_C"/>
    <property type="match status" value="1"/>
</dbReference>
<sequence>MNLRFTQLLKKLSSLENRITNLPSMINYGYLVSVKGLIAEVVGLKVPIGAQCVIERIIDGQNINIHAEVVGFSQGKSLLLSFEEIDGVFLGSRVFLKLDKHANHLVKKVPLCMQLLGRVLDGNGLPLDGLSPLDVRHYINVKNYSNNINPLNRKLITEVLDTGIRSINGLLTIGKGQRIGIFSTPGLGKTMLLEMITKYTQADVVVIALIGERSREVKHFVKNVLNSQNLSRSVVIAAPSNVSALIRIQAASYATSIAEYFCKKSQNVLLVMDSLTRYAMAEREISLALGELPVCQGYPSSVFEKIPNLLERAGNTQKNNGSITAFYTILMEDETQQDPVSYLARSILDGHIILSRHYADLGHYPAIDIESSISRVMPDIVNVQQYHQATYFKQLISSYQRNRDLINVGAYVSGNDLVLDNAVKLWPKLEKFLRQELSEQNNYSLSCQQLNEIFH</sequence>
<dbReference type="FunFam" id="3.40.50.12240:FF:000002">
    <property type="entry name" value="Flagellum-specific ATP synthase FliI"/>
    <property type="match status" value="1"/>
</dbReference>
<keyword evidence="18" id="KW-0969">Cilium</keyword>
<dbReference type="SUPFAM" id="SSF52540">
    <property type="entry name" value="P-loop containing nucleoside triphosphate hydrolases"/>
    <property type="match status" value="1"/>
</dbReference>
<proteinExistence type="inferred from homology"/>
<evidence type="ECO:0000256" key="1">
    <source>
        <dbReference type="ARBA" id="ARBA00004496"/>
    </source>
</evidence>
<keyword evidence="8" id="KW-0375">Hydrogen ion transport</keyword>
<evidence type="ECO:0000256" key="13">
    <source>
        <dbReference type="ARBA" id="ARBA00023065"/>
    </source>
</evidence>
<dbReference type="InterPro" id="IPR027417">
    <property type="entry name" value="P-loop_NTPase"/>
</dbReference>
<dbReference type="PANTHER" id="PTHR15184:SF81">
    <property type="entry name" value="FLAGELLUM-SPECIFIC ATP SYNTHASE"/>
    <property type="match status" value="1"/>
</dbReference>
<dbReference type="PATRIC" id="fig|118101.4.peg.69"/>
<protein>
    <recommendedName>
        <fullName evidence="4">Flagellum-specific ATP synthase</fullName>
        <ecNumber evidence="3">7.1.2.2</ecNumber>
    </recommendedName>
</protein>
<dbReference type="CDD" id="cd01136">
    <property type="entry name" value="ATPase_flagellum-secretory_path_III"/>
    <property type="match status" value="1"/>
</dbReference>
<dbReference type="InterPro" id="IPR040627">
    <property type="entry name" value="T3SS_ATPase_C"/>
</dbReference>
<dbReference type="SMART" id="SM00382">
    <property type="entry name" value="AAA"/>
    <property type="match status" value="1"/>
</dbReference>
<dbReference type="InterPro" id="IPR003593">
    <property type="entry name" value="AAA+_ATPase"/>
</dbReference>
<evidence type="ECO:0000256" key="10">
    <source>
        <dbReference type="ARBA" id="ARBA00022840"/>
    </source>
</evidence>
<dbReference type="InterPro" id="IPR050053">
    <property type="entry name" value="ATPase_alpha/beta_chains"/>
</dbReference>
<keyword evidence="14" id="KW-1006">Bacterial flagellum protein export</keyword>
<reference evidence="18 19" key="1">
    <citation type="submission" date="2015-11" db="EMBL/GenBank/DDBJ databases">
        <title>The complete genome of Buchnera aphidicola from Diuraphis noxia biotype SAM.</title>
        <authorList>
            <person name="Burger N.F.V."/>
            <person name="Oberholster A.-M."/>
        </authorList>
    </citation>
    <scope>NUCLEOTIDE SEQUENCE [LARGE SCALE GENOMIC DNA]</scope>
    <source>
        <strain evidence="18">SAM</strain>
    </source>
</reference>
<keyword evidence="10" id="KW-0067">ATP-binding</keyword>
<gene>
    <name evidence="18" type="primary">fliI</name>
    <name evidence="18" type="ORF">ATN01_00375</name>
</gene>
<dbReference type="STRING" id="118101.ATN01_00375"/>
<evidence type="ECO:0000256" key="16">
    <source>
        <dbReference type="ARBA" id="ARBA00037170"/>
    </source>
</evidence>
<dbReference type="GO" id="GO:0030257">
    <property type="term" value="C:type III protein secretion system complex"/>
    <property type="evidence" value="ECO:0007669"/>
    <property type="project" value="InterPro"/>
</dbReference>
<dbReference type="CDD" id="cd18117">
    <property type="entry name" value="ATP-synt_flagellum-secretory_path_III_N"/>
    <property type="match status" value="1"/>
</dbReference>
<keyword evidence="9" id="KW-1005">Bacterial flagellum biogenesis</keyword>
<keyword evidence="6" id="KW-0963">Cytoplasm</keyword>
<keyword evidence="11" id="KW-0653">Protein transport</keyword>
<dbReference type="GO" id="GO:0046933">
    <property type="term" value="F:proton-transporting ATP synthase activity, rotational mechanism"/>
    <property type="evidence" value="ECO:0007669"/>
    <property type="project" value="TreeGrafter"/>
</dbReference>
<dbReference type="InterPro" id="IPR005714">
    <property type="entry name" value="ATPase_T3SS_FliI/YscN"/>
</dbReference>
<dbReference type="RefSeq" id="WP_075433141.1">
    <property type="nucleotide sequence ID" value="NZ_CP013259.1"/>
</dbReference>
<keyword evidence="5" id="KW-0813">Transport</keyword>
<accession>A0A1B2H7W7</accession>
<evidence type="ECO:0000259" key="17">
    <source>
        <dbReference type="SMART" id="SM00382"/>
    </source>
</evidence>
<dbReference type="Pfam" id="PF00006">
    <property type="entry name" value="ATP-synt_ab"/>
    <property type="match status" value="1"/>
</dbReference>
<evidence type="ECO:0000313" key="19">
    <source>
        <dbReference type="Proteomes" id="UP000093070"/>
    </source>
</evidence>
<dbReference type="AlphaFoldDB" id="A0A1B2H7W7"/>
<comment type="similarity">
    <text evidence="2">Belongs to the ATPase alpha/beta chains family.</text>
</comment>
<evidence type="ECO:0000256" key="3">
    <source>
        <dbReference type="ARBA" id="ARBA00012473"/>
    </source>
</evidence>
<keyword evidence="18" id="KW-0378">Hydrolase</keyword>
<keyword evidence="13" id="KW-0406">Ion transport</keyword>
<dbReference type="EMBL" id="CP013259">
    <property type="protein sequence ID" value="ANZ22321.1"/>
    <property type="molecule type" value="Genomic_DNA"/>
</dbReference>
<evidence type="ECO:0000256" key="14">
    <source>
        <dbReference type="ARBA" id="ARBA00023225"/>
    </source>
</evidence>
<evidence type="ECO:0000256" key="8">
    <source>
        <dbReference type="ARBA" id="ARBA00022781"/>
    </source>
</evidence>
<keyword evidence="15" id="KW-0066">ATP synthesis</keyword>
<dbReference type="NCBIfam" id="TIGR01026">
    <property type="entry name" value="fliI_yscN"/>
    <property type="match status" value="1"/>
</dbReference>
<evidence type="ECO:0000256" key="5">
    <source>
        <dbReference type="ARBA" id="ARBA00022448"/>
    </source>
</evidence>
<evidence type="ECO:0000256" key="6">
    <source>
        <dbReference type="ARBA" id="ARBA00022490"/>
    </source>
</evidence>
<dbReference type="GO" id="GO:0016887">
    <property type="term" value="F:ATP hydrolysis activity"/>
    <property type="evidence" value="ECO:0007669"/>
    <property type="project" value="InterPro"/>
</dbReference>
<evidence type="ECO:0000256" key="9">
    <source>
        <dbReference type="ARBA" id="ARBA00022795"/>
    </source>
</evidence>
<organism evidence="18 19">
    <name type="scientific">Buchnera aphidicola subsp. Diuraphis noxia</name>
    <dbReference type="NCBI Taxonomy" id="118101"/>
    <lineage>
        <taxon>Bacteria</taxon>
        <taxon>Pseudomonadati</taxon>
        <taxon>Pseudomonadota</taxon>
        <taxon>Gammaproteobacteria</taxon>
        <taxon>Enterobacterales</taxon>
        <taxon>Erwiniaceae</taxon>
        <taxon>Buchnera</taxon>
    </lineage>
</organism>
<dbReference type="GO" id="GO:0005524">
    <property type="term" value="F:ATP binding"/>
    <property type="evidence" value="ECO:0007669"/>
    <property type="project" value="UniProtKB-KW"/>
</dbReference>
<evidence type="ECO:0000256" key="12">
    <source>
        <dbReference type="ARBA" id="ARBA00022967"/>
    </source>
</evidence>
<keyword evidence="18" id="KW-0282">Flagellum</keyword>
<dbReference type="GO" id="GO:0030254">
    <property type="term" value="P:protein secretion by the type III secretion system"/>
    <property type="evidence" value="ECO:0007669"/>
    <property type="project" value="InterPro"/>
</dbReference>
<dbReference type="Proteomes" id="UP000093070">
    <property type="component" value="Chromosome"/>
</dbReference>